<proteinExistence type="predicted"/>
<evidence type="ECO:0000313" key="3">
    <source>
        <dbReference type="EMBL" id="CAI9094413.1"/>
    </source>
</evidence>
<feature type="region of interest" description="Disordered" evidence="1">
    <location>
        <begin position="1036"/>
        <end position="1157"/>
    </location>
</feature>
<gene>
    <name evidence="3" type="ORF">OLC1_LOCUS5580</name>
</gene>
<dbReference type="EMBL" id="OX459119">
    <property type="protein sequence ID" value="CAI9094413.1"/>
    <property type="molecule type" value="Genomic_DNA"/>
</dbReference>
<feature type="compositionally biased region" description="Polar residues" evidence="1">
    <location>
        <begin position="592"/>
        <end position="605"/>
    </location>
</feature>
<feature type="compositionally biased region" description="Basic and acidic residues" evidence="1">
    <location>
        <begin position="363"/>
        <end position="384"/>
    </location>
</feature>
<reference evidence="3" key="1">
    <citation type="submission" date="2023-03" db="EMBL/GenBank/DDBJ databases">
        <authorList>
            <person name="Julca I."/>
        </authorList>
    </citation>
    <scope>NUCLEOTIDE SEQUENCE</scope>
</reference>
<dbReference type="CDD" id="cd21538">
    <property type="entry name" value="SPOC_TFIIS"/>
    <property type="match status" value="1"/>
</dbReference>
<dbReference type="PANTHER" id="PTHR11477:SF20">
    <property type="entry name" value="SPOC DOMAIN _ TRANSCRIPTION ELONGATION FACTOR S-II PROTEIN"/>
    <property type="match status" value="1"/>
</dbReference>
<feature type="compositionally biased region" description="Basic and acidic residues" evidence="1">
    <location>
        <begin position="710"/>
        <end position="724"/>
    </location>
</feature>
<dbReference type="Pfam" id="PF07744">
    <property type="entry name" value="SPOC"/>
    <property type="match status" value="1"/>
</dbReference>
<feature type="compositionally biased region" description="Acidic residues" evidence="1">
    <location>
        <begin position="1068"/>
        <end position="1077"/>
    </location>
</feature>
<sequence length="1157" mass="127095">MVYGKFLRPLTFVEPRSMMLNGDWAGHRNSKIRVILAREGEIDAELYVMNNRIDRATGALLYQKNFYKTKFCICRGGSQVNSARIVDSIHYGCIPGFGVAGFIMSNNLISQQFQFPDGQITHLDNFTMDAPPANLQDSPMSLNFAVSNGQVGVVDPSAKNSSFQSLIVSRKESGGTNLESGNVGIGSFEGMLPNLSPKKAFLPSKRKADAEGTVHLPQHFMMPNKRNVQQLGTAPRVSQMLQSSLPNSKPTPVQSKIDSSAMQNLQVSNKKMVRSDSISSRSGNQRVQTPKGRTVQNGPSSKAQDNSSAAVRSKMREQLAVALALVSENQDKTASQEKDQDAMSSNPQTMTEEQQPGSVGQDQKSKSSEPVKEGDCISADKPDDTQGFSAKFPPNEYLGGPMIFPDENVSFSDNFFVKDDLLQGNGLSWAFDLDMQLTDDKEKFNVEKSEVVDEGSKNLSDREKKLSPEDLATQIEAELFKLFGGVNKKYKEKGRSLLFNLKDRSNPELRERVVSGEITPERLCTMTAEELASKELTEWRIAKAEELAQMVVLPDTDIDMRRLVKKTHKGEYQVEMEEKDDLVMEVSAGPSEVTQTQTKSRNIDTGSPKLEGTEDLGKLPSQKRTSENLDHSGSLVIPSDGSDLMQGMIVDEFKEAEFLPPIISLDEFMESLHSEPPFENLEGNAGQSTPPAEKEKTDDSNDVSGSDSGSKVHADSPEKTDKEVTQAAVSETVKTKESPVKQNISPRPSVPTAQRVWEGALQLSVSSSIRVFSVFTSGEKTSVAEWPSSLEIKGRVRLDAFEKFVKDLPNSRSRAVMVIHFVLKDNSDDTERASLHEAIESYVTDNRLGFAEPASGVELYLCPTRGRVVDMLSNYVSKDRTDIFNSSDNGLIGVIVWRKAHKSSTISSNSASSHQRHSTTNGILKKQHNTSSSSRRHHQDIDANVKVNNVNKPPLLPTPAKAVVAQPPNDDDDSDIPPGFGPPGGSRDVDDLPEFNFSRKENNLRTNVQTGMRIPNPGPSASRPVDHLRELIHKYGQSGDSTDSGSGSGSSRNWVGKSPAVGAGFEPWNDDDDDDVLPEWRPQPPQTPSRSLHQPLQSPYGNRHLAGQHILNPPMTPSRATVNIVNDIPASRHQDPRWAAQPPGGGGQYYGSRSRGY</sequence>
<name>A0AAV1CGX8_OLDCO</name>
<dbReference type="InterPro" id="IPR012921">
    <property type="entry name" value="SPOC_C"/>
</dbReference>
<dbReference type="InterPro" id="IPR036575">
    <property type="entry name" value="TFIIS_cen_dom_sf"/>
</dbReference>
<feature type="compositionally biased region" description="Polar residues" evidence="1">
    <location>
        <begin position="239"/>
        <end position="269"/>
    </location>
</feature>
<feature type="compositionally biased region" description="Polar residues" evidence="1">
    <location>
        <begin position="276"/>
        <end position="288"/>
    </location>
</feature>
<organism evidence="3 4">
    <name type="scientific">Oldenlandia corymbosa var. corymbosa</name>
    <dbReference type="NCBI Taxonomy" id="529605"/>
    <lineage>
        <taxon>Eukaryota</taxon>
        <taxon>Viridiplantae</taxon>
        <taxon>Streptophyta</taxon>
        <taxon>Embryophyta</taxon>
        <taxon>Tracheophyta</taxon>
        <taxon>Spermatophyta</taxon>
        <taxon>Magnoliopsida</taxon>
        <taxon>eudicotyledons</taxon>
        <taxon>Gunneridae</taxon>
        <taxon>Pentapetalae</taxon>
        <taxon>asterids</taxon>
        <taxon>lamiids</taxon>
        <taxon>Gentianales</taxon>
        <taxon>Rubiaceae</taxon>
        <taxon>Rubioideae</taxon>
        <taxon>Spermacoceae</taxon>
        <taxon>Hedyotis-Oldenlandia complex</taxon>
        <taxon>Oldenlandia</taxon>
    </lineage>
</organism>
<dbReference type="AlphaFoldDB" id="A0AAV1CGX8"/>
<feature type="compositionally biased region" description="Polar residues" evidence="1">
    <location>
        <begin position="342"/>
        <end position="362"/>
    </location>
</feature>
<dbReference type="GO" id="GO:0005634">
    <property type="term" value="C:nucleus"/>
    <property type="evidence" value="ECO:0007669"/>
    <property type="project" value="TreeGrafter"/>
</dbReference>
<dbReference type="GO" id="GO:0006351">
    <property type="term" value="P:DNA-templated transcription"/>
    <property type="evidence" value="ECO:0007669"/>
    <property type="project" value="InterPro"/>
</dbReference>
<dbReference type="SUPFAM" id="SSF46942">
    <property type="entry name" value="Elongation factor TFIIS domain 2"/>
    <property type="match status" value="1"/>
</dbReference>
<evidence type="ECO:0000259" key="2">
    <source>
        <dbReference type="PROSITE" id="PS51321"/>
    </source>
</evidence>
<dbReference type="Gene3D" id="1.10.472.30">
    <property type="entry name" value="Transcription elongation factor S-II, central domain"/>
    <property type="match status" value="1"/>
</dbReference>
<feature type="region of interest" description="Disordered" evidence="1">
    <location>
        <begin position="589"/>
        <end position="639"/>
    </location>
</feature>
<dbReference type="InterPro" id="IPR003618">
    <property type="entry name" value="TFIIS_cen_dom"/>
</dbReference>
<feature type="region of interest" description="Disordered" evidence="1">
    <location>
        <begin position="231"/>
        <end position="314"/>
    </location>
</feature>
<protein>
    <submittedName>
        <fullName evidence="3">OLC1v1030148C4</fullName>
    </submittedName>
</protein>
<feature type="compositionally biased region" description="Polar residues" evidence="1">
    <location>
        <begin position="1088"/>
        <end position="1100"/>
    </location>
</feature>
<evidence type="ECO:0000313" key="4">
    <source>
        <dbReference type="Proteomes" id="UP001161247"/>
    </source>
</evidence>
<feature type="region of interest" description="Disordered" evidence="1">
    <location>
        <begin position="327"/>
        <end position="393"/>
    </location>
</feature>
<dbReference type="PANTHER" id="PTHR11477">
    <property type="entry name" value="TRANSCRIPTION FACTOR S-II ZINC FINGER DOMAIN-CONTAINING PROTEIN"/>
    <property type="match status" value="1"/>
</dbReference>
<dbReference type="SMART" id="SM00510">
    <property type="entry name" value="TFS2M"/>
    <property type="match status" value="1"/>
</dbReference>
<dbReference type="Pfam" id="PF07500">
    <property type="entry name" value="TFIIS_M"/>
    <property type="match status" value="1"/>
</dbReference>
<feature type="region of interest" description="Disordered" evidence="1">
    <location>
        <begin position="675"/>
        <end position="750"/>
    </location>
</feature>
<accession>A0AAV1CGX8</accession>
<feature type="compositionally biased region" description="Low complexity" evidence="1">
    <location>
        <begin position="1036"/>
        <end position="1051"/>
    </location>
</feature>
<feature type="compositionally biased region" description="Basic and acidic residues" evidence="1">
    <location>
        <begin position="329"/>
        <end position="341"/>
    </location>
</feature>
<keyword evidence="4" id="KW-1185">Reference proteome</keyword>
<feature type="region of interest" description="Disordered" evidence="1">
    <location>
        <begin position="905"/>
        <end position="1024"/>
    </location>
</feature>
<feature type="domain" description="TFIIS central" evidence="2">
    <location>
        <begin position="451"/>
        <end position="559"/>
    </location>
</feature>
<feature type="compositionally biased region" description="Low complexity" evidence="1">
    <location>
        <begin position="944"/>
        <end position="953"/>
    </location>
</feature>
<dbReference type="PROSITE" id="PS51321">
    <property type="entry name" value="TFIIS_CENTRAL"/>
    <property type="match status" value="1"/>
</dbReference>
<evidence type="ECO:0000256" key="1">
    <source>
        <dbReference type="SAM" id="MobiDB-lite"/>
    </source>
</evidence>
<dbReference type="Proteomes" id="UP001161247">
    <property type="component" value="Chromosome 2"/>
</dbReference>
<feature type="compositionally biased region" description="Polar residues" evidence="1">
    <location>
        <begin position="294"/>
        <end position="310"/>
    </location>
</feature>